<dbReference type="GO" id="GO:0016746">
    <property type="term" value="F:acyltransferase activity"/>
    <property type="evidence" value="ECO:0007669"/>
    <property type="project" value="InterPro"/>
</dbReference>
<proteinExistence type="predicted"/>
<organism evidence="1">
    <name type="scientific">marine sediment metagenome</name>
    <dbReference type="NCBI Taxonomy" id="412755"/>
    <lineage>
        <taxon>unclassified sequences</taxon>
        <taxon>metagenomes</taxon>
        <taxon>ecological metagenomes</taxon>
    </lineage>
</organism>
<evidence type="ECO:0000313" key="1">
    <source>
        <dbReference type="EMBL" id="GAH39941.1"/>
    </source>
</evidence>
<protein>
    <recommendedName>
        <fullName evidence="2">Thiolase N-terminal domain-containing protein</fullName>
    </recommendedName>
</protein>
<reference evidence="1" key="1">
    <citation type="journal article" date="2014" name="Front. Microbiol.">
        <title>High frequency of phylogenetically diverse reductive dehalogenase-homologous genes in deep subseafloor sedimentary metagenomes.</title>
        <authorList>
            <person name="Kawai M."/>
            <person name="Futagami T."/>
            <person name="Toyoda A."/>
            <person name="Takaki Y."/>
            <person name="Nishi S."/>
            <person name="Hori S."/>
            <person name="Arai W."/>
            <person name="Tsubouchi T."/>
            <person name="Morono Y."/>
            <person name="Uchiyama I."/>
            <person name="Ito T."/>
            <person name="Fujiyama A."/>
            <person name="Inagaki F."/>
            <person name="Takami H."/>
        </authorList>
    </citation>
    <scope>NUCLEOTIDE SEQUENCE</scope>
    <source>
        <strain evidence="1">Expedition CK06-06</strain>
    </source>
</reference>
<feature type="non-terminal residue" evidence="1">
    <location>
        <position position="57"/>
    </location>
</feature>
<dbReference type="Gene3D" id="3.40.47.10">
    <property type="match status" value="1"/>
</dbReference>
<name>X1F2U2_9ZZZZ</name>
<accession>X1F2U2</accession>
<gene>
    <name evidence="1" type="ORF">S03H2_20791</name>
</gene>
<sequence length="57" mass="6528">MSRKVCVIGVGHTDFNSITPDIQWKDIMYEACKKAYMDAGIDARKDIDIMKNVIIKH</sequence>
<dbReference type="EMBL" id="BARU01010999">
    <property type="protein sequence ID" value="GAH39941.1"/>
    <property type="molecule type" value="Genomic_DNA"/>
</dbReference>
<comment type="caution">
    <text evidence="1">The sequence shown here is derived from an EMBL/GenBank/DDBJ whole genome shotgun (WGS) entry which is preliminary data.</text>
</comment>
<dbReference type="AlphaFoldDB" id="X1F2U2"/>
<evidence type="ECO:0008006" key="2">
    <source>
        <dbReference type="Google" id="ProtNLM"/>
    </source>
</evidence>
<dbReference type="InterPro" id="IPR016039">
    <property type="entry name" value="Thiolase-like"/>
</dbReference>